<evidence type="ECO:0000256" key="5">
    <source>
        <dbReference type="PIRSR" id="PIRSR601519-1"/>
    </source>
</evidence>
<dbReference type="GO" id="GO:0005737">
    <property type="term" value="C:cytoplasm"/>
    <property type="evidence" value="ECO:0007669"/>
    <property type="project" value="TreeGrafter"/>
</dbReference>
<dbReference type="GO" id="GO:0008199">
    <property type="term" value="F:ferric iron binding"/>
    <property type="evidence" value="ECO:0007669"/>
    <property type="project" value="InterPro"/>
</dbReference>
<reference evidence="8" key="1">
    <citation type="submission" date="2022-01" db="EMBL/GenBank/DDBJ databases">
        <title>Genome Sequence Resource for Two Populations of Ditylenchus destructor, the Migratory Endoparasitic Phytonematode.</title>
        <authorList>
            <person name="Zhang H."/>
            <person name="Lin R."/>
            <person name="Xie B."/>
        </authorList>
    </citation>
    <scope>NUCLEOTIDE SEQUENCE</scope>
    <source>
        <strain evidence="8">BazhouSP</strain>
    </source>
</reference>
<evidence type="ECO:0000256" key="6">
    <source>
        <dbReference type="RuleBase" id="RU361145"/>
    </source>
</evidence>
<evidence type="ECO:0000313" key="8">
    <source>
        <dbReference type="EMBL" id="KAI1709087.1"/>
    </source>
</evidence>
<keyword evidence="2 6" id="KW-0409">Iron storage</keyword>
<keyword evidence="6" id="KW-0560">Oxidoreductase</keyword>
<dbReference type="GO" id="GO:0006879">
    <property type="term" value="P:intracellular iron ion homeostasis"/>
    <property type="evidence" value="ECO:0007669"/>
    <property type="project" value="UniProtKB-KW"/>
</dbReference>
<keyword evidence="4 5" id="KW-0408">Iron</keyword>
<dbReference type="Pfam" id="PF00210">
    <property type="entry name" value="Ferritin"/>
    <property type="match status" value="1"/>
</dbReference>
<feature type="binding site" evidence="5">
    <location>
        <position position="106"/>
    </location>
    <ligand>
        <name>Fe cation</name>
        <dbReference type="ChEBI" id="CHEBI:24875"/>
        <label>1</label>
    </ligand>
</feature>
<feature type="binding site" evidence="5">
    <location>
        <position position="71"/>
    </location>
    <ligand>
        <name>Fe cation</name>
        <dbReference type="ChEBI" id="CHEBI:24875"/>
        <label>1</label>
    </ligand>
</feature>
<evidence type="ECO:0000256" key="2">
    <source>
        <dbReference type="ARBA" id="ARBA00022434"/>
    </source>
</evidence>
<proteinExistence type="inferred from homology"/>
<dbReference type="CDD" id="cd01056">
    <property type="entry name" value="Euk_Ferritin"/>
    <property type="match status" value="1"/>
</dbReference>
<dbReference type="FunFam" id="1.20.1260.10:FF:000002">
    <property type="entry name" value="Ferritin, mitochondrial"/>
    <property type="match status" value="1"/>
</dbReference>
<dbReference type="PROSITE" id="PS50905">
    <property type="entry name" value="FERRITIN_LIKE"/>
    <property type="match status" value="1"/>
</dbReference>
<evidence type="ECO:0000256" key="1">
    <source>
        <dbReference type="ARBA" id="ARBA00007513"/>
    </source>
</evidence>
<dbReference type="InterPro" id="IPR012347">
    <property type="entry name" value="Ferritin-like"/>
</dbReference>
<feature type="binding site" evidence="5">
    <location>
        <position position="185"/>
    </location>
    <ligand>
        <name>Fe cation</name>
        <dbReference type="ChEBI" id="CHEBI:24875"/>
        <label>1</label>
    </ligand>
</feature>
<protein>
    <recommendedName>
        <fullName evidence="6">Ferritin</fullName>
        <ecNumber evidence="6">1.16.3.1</ecNumber>
    </recommendedName>
</protein>
<dbReference type="PANTHER" id="PTHR11431">
    <property type="entry name" value="FERRITIN"/>
    <property type="match status" value="1"/>
</dbReference>
<dbReference type="SUPFAM" id="SSF47240">
    <property type="entry name" value="Ferritin-like"/>
    <property type="match status" value="1"/>
</dbReference>
<dbReference type="GO" id="GO:0006826">
    <property type="term" value="P:iron ion transport"/>
    <property type="evidence" value="ECO:0007669"/>
    <property type="project" value="InterPro"/>
</dbReference>
<dbReference type="PANTHER" id="PTHR11431:SF75">
    <property type="entry name" value="FERRITIN"/>
    <property type="match status" value="1"/>
</dbReference>
<dbReference type="InterPro" id="IPR009078">
    <property type="entry name" value="Ferritin-like_SF"/>
</dbReference>
<comment type="similarity">
    <text evidence="1 6">Belongs to the ferritin family.</text>
</comment>
<gene>
    <name evidence="8" type="ORF">DdX_11485</name>
</gene>
<dbReference type="Proteomes" id="UP001201812">
    <property type="component" value="Unassembled WGS sequence"/>
</dbReference>
<comment type="catalytic activity">
    <reaction evidence="6">
        <text>4 Fe(2+) + O2 + 4 H(+) = 4 Fe(3+) + 2 H2O</text>
        <dbReference type="Rhea" id="RHEA:11148"/>
        <dbReference type="ChEBI" id="CHEBI:15377"/>
        <dbReference type="ChEBI" id="CHEBI:15378"/>
        <dbReference type="ChEBI" id="CHEBI:15379"/>
        <dbReference type="ChEBI" id="CHEBI:29033"/>
        <dbReference type="ChEBI" id="CHEBI:29034"/>
        <dbReference type="EC" id="1.16.3.1"/>
    </reaction>
</comment>
<dbReference type="InterPro" id="IPR009040">
    <property type="entry name" value="Ferritin-like_diiron"/>
</dbReference>
<dbReference type="Gene3D" id="1.20.1260.10">
    <property type="match status" value="1"/>
</dbReference>
<accession>A0AAD4N0K5</accession>
<sequence length="225" mass="25577">MSLLNRLLIPCRYRAATSKEFLALAPLAQAQRAFYSRDKDINKPFPGGGTISRRNYAPDVEEAVNQQINKELESSYRYGAMANYFDRANVALPGGAKFFSRQSTEERIHAQLLIDYQNSRAGKVILSNLQAPENQKWHLLLDAFVDALEVETRNDAALHSLHRLAAEKEDLDLTSFIEENFLREQVMEIDRMTRIATQLKRVGSSGLGEYLIDQQLLQQYGQAPK</sequence>
<comment type="caution">
    <text evidence="8">The sequence shown here is derived from an EMBL/GenBank/DDBJ whole genome shotgun (WGS) entry which is preliminary data.</text>
</comment>
<dbReference type="GO" id="GO:0004322">
    <property type="term" value="F:ferroxidase activity"/>
    <property type="evidence" value="ECO:0007669"/>
    <property type="project" value="UniProtKB-EC"/>
</dbReference>
<comment type="function">
    <text evidence="6">Stores iron in a soluble, non-toxic, readily available form. Important for iron homeostasis. Iron is taken up in the ferrous form and deposited as ferric hydroxides after oxidation.</text>
</comment>
<keyword evidence="3 5" id="KW-0479">Metal-binding</keyword>
<name>A0AAD4N0K5_9BILA</name>
<evidence type="ECO:0000256" key="3">
    <source>
        <dbReference type="ARBA" id="ARBA00022723"/>
    </source>
</evidence>
<evidence type="ECO:0000259" key="7">
    <source>
        <dbReference type="PROSITE" id="PS50905"/>
    </source>
</evidence>
<dbReference type="AlphaFoldDB" id="A0AAD4N0K5"/>
<dbReference type="EMBL" id="JAKKPZ010000032">
    <property type="protein sequence ID" value="KAI1709087.1"/>
    <property type="molecule type" value="Genomic_DNA"/>
</dbReference>
<feature type="binding site" evidence="5">
    <location>
        <position position="109"/>
    </location>
    <ligand>
        <name>Fe cation</name>
        <dbReference type="ChEBI" id="CHEBI:24875"/>
        <label>1</label>
    </ligand>
</feature>
<keyword evidence="9" id="KW-1185">Reference proteome</keyword>
<dbReference type="InterPro" id="IPR001519">
    <property type="entry name" value="Ferritin"/>
</dbReference>
<dbReference type="GO" id="GO:0008198">
    <property type="term" value="F:ferrous iron binding"/>
    <property type="evidence" value="ECO:0007669"/>
    <property type="project" value="TreeGrafter"/>
</dbReference>
<evidence type="ECO:0000256" key="4">
    <source>
        <dbReference type="ARBA" id="ARBA00023004"/>
    </source>
</evidence>
<feature type="domain" description="Ferritin-like diiron" evidence="7">
    <location>
        <begin position="54"/>
        <end position="203"/>
    </location>
</feature>
<evidence type="ECO:0000313" key="9">
    <source>
        <dbReference type="Proteomes" id="UP001201812"/>
    </source>
</evidence>
<dbReference type="InterPro" id="IPR008331">
    <property type="entry name" value="Ferritin_DPS_dom"/>
</dbReference>
<dbReference type="EC" id="1.16.3.1" evidence="6"/>
<organism evidence="8 9">
    <name type="scientific">Ditylenchus destructor</name>
    <dbReference type="NCBI Taxonomy" id="166010"/>
    <lineage>
        <taxon>Eukaryota</taxon>
        <taxon>Metazoa</taxon>
        <taxon>Ecdysozoa</taxon>
        <taxon>Nematoda</taxon>
        <taxon>Chromadorea</taxon>
        <taxon>Rhabditida</taxon>
        <taxon>Tylenchina</taxon>
        <taxon>Tylenchomorpha</taxon>
        <taxon>Sphaerularioidea</taxon>
        <taxon>Anguinidae</taxon>
        <taxon>Anguininae</taxon>
        <taxon>Ditylenchus</taxon>
    </lineage>
</organism>
<feature type="binding site" evidence="5">
    <location>
        <position position="151"/>
    </location>
    <ligand>
        <name>Fe cation</name>
        <dbReference type="ChEBI" id="CHEBI:24875"/>
        <label>1</label>
    </ligand>
</feature>